<dbReference type="PANTHER" id="PTHR43884:SF20">
    <property type="entry name" value="ACYL-COA DEHYDROGENASE FADE28"/>
    <property type="match status" value="1"/>
</dbReference>
<protein>
    <submittedName>
        <fullName evidence="5">Unannotated protein</fullName>
    </submittedName>
</protein>
<dbReference type="GO" id="GO:0003995">
    <property type="term" value="F:acyl-CoA dehydrogenase activity"/>
    <property type="evidence" value="ECO:0007669"/>
    <property type="project" value="TreeGrafter"/>
</dbReference>
<evidence type="ECO:0000256" key="1">
    <source>
        <dbReference type="ARBA" id="ARBA00022630"/>
    </source>
</evidence>
<organism evidence="5">
    <name type="scientific">freshwater metagenome</name>
    <dbReference type="NCBI Taxonomy" id="449393"/>
    <lineage>
        <taxon>unclassified sequences</taxon>
        <taxon>metagenomes</taxon>
        <taxon>ecological metagenomes</taxon>
    </lineage>
</organism>
<sequence>MLRWLHERLIGMVCSVQIGVTETQLRLTADYTSTREQFGRPIATFQAVTQRLANAYIDVQAIRLATCSAMWRLASGLDASEDLMVAKWFASDGAHHIAHGAQHMHGGAGVDIENPLHRYTLWSKHLEGTLGAGTASLRTLGAQLAAD</sequence>
<dbReference type="InterPro" id="IPR036250">
    <property type="entry name" value="AcylCo_DH-like_C"/>
</dbReference>
<keyword evidence="2" id="KW-0274">FAD</keyword>
<dbReference type="AlphaFoldDB" id="A0A6J7R6J7"/>
<reference evidence="5" key="1">
    <citation type="submission" date="2020-05" db="EMBL/GenBank/DDBJ databases">
        <authorList>
            <person name="Chiriac C."/>
            <person name="Salcher M."/>
            <person name="Ghai R."/>
            <person name="Kavagutti S V."/>
        </authorList>
    </citation>
    <scope>NUCLEOTIDE SEQUENCE</scope>
</reference>
<dbReference type="Pfam" id="PF00441">
    <property type="entry name" value="Acyl-CoA_dh_1"/>
    <property type="match status" value="1"/>
</dbReference>
<keyword evidence="3" id="KW-0560">Oxidoreductase</keyword>
<dbReference type="Gene3D" id="1.20.140.10">
    <property type="entry name" value="Butyryl-CoA Dehydrogenase, subunit A, domain 3"/>
    <property type="match status" value="1"/>
</dbReference>
<evidence type="ECO:0000313" key="5">
    <source>
        <dbReference type="EMBL" id="CAB5024342.1"/>
    </source>
</evidence>
<accession>A0A6J7R6J7</accession>
<dbReference type="PANTHER" id="PTHR43884">
    <property type="entry name" value="ACYL-COA DEHYDROGENASE"/>
    <property type="match status" value="1"/>
</dbReference>
<gene>
    <name evidence="5" type="ORF">UFOPK3967_02954</name>
</gene>
<evidence type="ECO:0000256" key="3">
    <source>
        <dbReference type="ARBA" id="ARBA00023002"/>
    </source>
</evidence>
<evidence type="ECO:0000256" key="2">
    <source>
        <dbReference type="ARBA" id="ARBA00022827"/>
    </source>
</evidence>
<evidence type="ECO:0000259" key="4">
    <source>
        <dbReference type="Pfam" id="PF00441"/>
    </source>
</evidence>
<dbReference type="EMBL" id="CAFBOS010000277">
    <property type="protein sequence ID" value="CAB5024342.1"/>
    <property type="molecule type" value="Genomic_DNA"/>
</dbReference>
<proteinExistence type="predicted"/>
<dbReference type="SUPFAM" id="SSF47203">
    <property type="entry name" value="Acyl-CoA dehydrogenase C-terminal domain-like"/>
    <property type="match status" value="1"/>
</dbReference>
<dbReference type="InterPro" id="IPR009075">
    <property type="entry name" value="AcylCo_DH/oxidase_C"/>
</dbReference>
<name>A0A6J7R6J7_9ZZZZ</name>
<feature type="domain" description="Acyl-CoA dehydrogenase/oxidase C-terminal" evidence="4">
    <location>
        <begin position="12"/>
        <end position="134"/>
    </location>
</feature>
<keyword evidence="1" id="KW-0285">Flavoprotein</keyword>